<reference evidence="2" key="1">
    <citation type="journal article" date="2014" name="Int. J. Syst. Evol. Microbiol.">
        <title>Complete genome sequence of Corynebacterium casei LMG S-19264T (=DSM 44701T), isolated from a smear-ripened cheese.</title>
        <authorList>
            <consortium name="US DOE Joint Genome Institute (JGI-PGF)"/>
            <person name="Walter F."/>
            <person name="Albersmeier A."/>
            <person name="Kalinowski J."/>
            <person name="Ruckert C."/>
        </authorList>
    </citation>
    <scope>NUCLEOTIDE SEQUENCE</scope>
    <source>
        <strain evidence="2">CGMCC 1.12214</strain>
    </source>
</reference>
<dbReference type="SUPFAM" id="SSF56112">
    <property type="entry name" value="Protein kinase-like (PK-like)"/>
    <property type="match status" value="1"/>
</dbReference>
<dbReference type="RefSeq" id="WP_188519497.1">
    <property type="nucleotide sequence ID" value="NZ_BMES01000002.1"/>
</dbReference>
<organism evidence="2 3">
    <name type="scientific">Alsobacter metallidurans</name>
    <dbReference type="NCBI Taxonomy" id="340221"/>
    <lineage>
        <taxon>Bacteria</taxon>
        <taxon>Pseudomonadati</taxon>
        <taxon>Pseudomonadota</taxon>
        <taxon>Alphaproteobacteria</taxon>
        <taxon>Hyphomicrobiales</taxon>
        <taxon>Alsobacteraceae</taxon>
        <taxon>Alsobacter</taxon>
    </lineage>
</organism>
<dbReference type="PANTHER" id="PTHR47829:SF3">
    <property type="entry name" value="AMINOGLYCOSIDE PHOSPHOTRANSFERASE DOMAIN-CONTAINING PROTEIN"/>
    <property type="match status" value="1"/>
</dbReference>
<evidence type="ECO:0000313" key="2">
    <source>
        <dbReference type="EMBL" id="GGH30269.1"/>
    </source>
</evidence>
<dbReference type="InterPro" id="IPR041726">
    <property type="entry name" value="ACAD10_11_N"/>
</dbReference>
<protein>
    <submittedName>
        <fullName evidence="2">Aminoglycoside phosphotransferase</fullName>
    </submittedName>
</protein>
<dbReference type="Gene3D" id="3.90.1200.10">
    <property type="match status" value="1"/>
</dbReference>
<sequence length="349" mass="37936">MSGAGPATAVSALDEAALLGWMDAHVPGFRGPLRAEKFPGGQSNPTFRITSPSGGYVLRRKPPGQLLKSAHAVDREFRVISALAQTDVPVPRALALCADDTVLGTMFYVMQEVRGRVFWDPAMPDSNPAERAAVYDAMNAALAALHSVNVEAVGLQDFGRPGDYFARQVSRWSDQYRASETQRVPAMDQLIAWLGSNRPPDDGRVSLVHGDYRIDNMIFSADAPKLLAIIDWELSTLGHPFSDLAYQCMQWRLPHEGDFRGLAGVDRIALGLPTEEAYVAAYCARMGIDAIPTWTFCLAFSFFRLAAILQGVLKRALDGNGSNPERGLKMGKAVPLLAQMACDLVEAKG</sequence>
<dbReference type="AlphaFoldDB" id="A0A917I9P9"/>
<dbReference type="Proteomes" id="UP000603912">
    <property type="component" value="Unassembled WGS sequence"/>
</dbReference>
<proteinExistence type="predicted"/>
<dbReference type="InterPro" id="IPR052898">
    <property type="entry name" value="ACAD10-like"/>
</dbReference>
<reference evidence="2" key="2">
    <citation type="submission" date="2020-09" db="EMBL/GenBank/DDBJ databases">
        <authorList>
            <person name="Sun Q."/>
            <person name="Zhou Y."/>
        </authorList>
    </citation>
    <scope>NUCLEOTIDE SEQUENCE</scope>
    <source>
        <strain evidence="2">CGMCC 1.12214</strain>
    </source>
</reference>
<evidence type="ECO:0000259" key="1">
    <source>
        <dbReference type="Pfam" id="PF01636"/>
    </source>
</evidence>
<gene>
    <name evidence="2" type="ORF">GCM10007036_40750</name>
</gene>
<dbReference type="Gene3D" id="3.30.200.20">
    <property type="entry name" value="Phosphorylase Kinase, domain 1"/>
    <property type="match status" value="1"/>
</dbReference>
<dbReference type="PANTHER" id="PTHR47829">
    <property type="entry name" value="HYDROLASE, PUTATIVE (AFU_ORTHOLOGUE AFUA_1G12880)-RELATED"/>
    <property type="match status" value="1"/>
</dbReference>
<dbReference type="InterPro" id="IPR011009">
    <property type="entry name" value="Kinase-like_dom_sf"/>
</dbReference>
<dbReference type="InterPro" id="IPR002575">
    <property type="entry name" value="Aminoglycoside_PTrfase"/>
</dbReference>
<accession>A0A917I9P9</accession>
<feature type="domain" description="Aminoglycoside phosphotransferase" evidence="1">
    <location>
        <begin position="36"/>
        <end position="260"/>
    </location>
</feature>
<dbReference type="CDD" id="cd05154">
    <property type="entry name" value="ACAD10_11_N-like"/>
    <property type="match status" value="1"/>
</dbReference>
<evidence type="ECO:0000313" key="3">
    <source>
        <dbReference type="Proteomes" id="UP000603912"/>
    </source>
</evidence>
<dbReference type="Pfam" id="PF01636">
    <property type="entry name" value="APH"/>
    <property type="match status" value="1"/>
</dbReference>
<keyword evidence="3" id="KW-1185">Reference proteome</keyword>
<dbReference type="EMBL" id="BMES01000002">
    <property type="protein sequence ID" value="GGH30269.1"/>
    <property type="molecule type" value="Genomic_DNA"/>
</dbReference>
<name>A0A917I9P9_9HYPH</name>
<comment type="caution">
    <text evidence="2">The sequence shown here is derived from an EMBL/GenBank/DDBJ whole genome shotgun (WGS) entry which is preliminary data.</text>
</comment>